<keyword evidence="1" id="KW-0812">Transmembrane</keyword>
<reference evidence="3" key="1">
    <citation type="journal article" date="2019" name="bioRxiv">
        <title>The Genome of the Zebra Mussel, Dreissena polymorpha: A Resource for Invasive Species Research.</title>
        <authorList>
            <person name="McCartney M.A."/>
            <person name="Auch B."/>
            <person name="Kono T."/>
            <person name="Mallez S."/>
            <person name="Zhang Y."/>
            <person name="Obille A."/>
            <person name="Becker A."/>
            <person name="Abrahante J.E."/>
            <person name="Garbe J."/>
            <person name="Badalamenti J.P."/>
            <person name="Herman A."/>
            <person name="Mangelson H."/>
            <person name="Liachko I."/>
            <person name="Sullivan S."/>
            <person name="Sone E.D."/>
            <person name="Koren S."/>
            <person name="Silverstein K.A.T."/>
            <person name="Beckman K.B."/>
            <person name="Gohl D.M."/>
        </authorList>
    </citation>
    <scope>NUCLEOTIDE SEQUENCE</scope>
    <source>
        <strain evidence="3">Duluth1</strain>
        <tissue evidence="3">Whole animal</tissue>
    </source>
</reference>
<sequence length="181" mass="21320">MMGLYMLFVNILLLNLLIAIFSHSIAKIQVQSENHWVYQRYFLIKEYVSRNVYYPPLNVIWMVITIIRCCVEKRNVFKDNSRHFREYVNVRASQIKKLQASAVKACDESRKDNVDAKIQATHEMLHQMSGRINLVEAKIIDEIHEMEKRMNVFETKILEELKTLRKQNGTSNMTRGVKADV</sequence>
<dbReference type="GO" id="GO:0005886">
    <property type="term" value="C:plasma membrane"/>
    <property type="evidence" value="ECO:0007669"/>
    <property type="project" value="TreeGrafter"/>
</dbReference>
<proteinExistence type="predicted"/>
<feature type="transmembrane region" description="Helical" evidence="1">
    <location>
        <begin position="52"/>
        <end position="71"/>
    </location>
</feature>
<accession>A0A9D4S7S9</accession>
<name>A0A9D4S7S9_DREPO</name>
<comment type="caution">
    <text evidence="3">The sequence shown here is derived from an EMBL/GenBank/DDBJ whole genome shotgun (WGS) entry which is preliminary data.</text>
</comment>
<dbReference type="GO" id="GO:0099604">
    <property type="term" value="F:ligand-gated calcium channel activity"/>
    <property type="evidence" value="ECO:0007669"/>
    <property type="project" value="TreeGrafter"/>
</dbReference>
<evidence type="ECO:0000313" key="4">
    <source>
        <dbReference type="Proteomes" id="UP000828390"/>
    </source>
</evidence>
<keyword evidence="4" id="KW-1185">Reference proteome</keyword>
<protein>
    <submittedName>
        <fullName evidence="3">Uncharacterized protein</fullName>
    </submittedName>
</protein>
<evidence type="ECO:0000256" key="1">
    <source>
        <dbReference type="SAM" id="Phobius"/>
    </source>
</evidence>
<keyword evidence="1" id="KW-0472">Membrane</keyword>
<dbReference type="InterPro" id="IPR050927">
    <property type="entry name" value="TRPM"/>
</dbReference>
<organism evidence="3 4">
    <name type="scientific">Dreissena polymorpha</name>
    <name type="common">Zebra mussel</name>
    <name type="synonym">Mytilus polymorpha</name>
    <dbReference type="NCBI Taxonomy" id="45954"/>
    <lineage>
        <taxon>Eukaryota</taxon>
        <taxon>Metazoa</taxon>
        <taxon>Spiralia</taxon>
        <taxon>Lophotrochozoa</taxon>
        <taxon>Mollusca</taxon>
        <taxon>Bivalvia</taxon>
        <taxon>Autobranchia</taxon>
        <taxon>Heteroconchia</taxon>
        <taxon>Euheterodonta</taxon>
        <taxon>Imparidentia</taxon>
        <taxon>Neoheterodontei</taxon>
        <taxon>Myida</taxon>
        <taxon>Dreissenoidea</taxon>
        <taxon>Dreissenidae</taxon>
        <taxon>Dreissena</taxon>
    </lineage>
</organism>
<feature type="signal peptide" evidence="2">
    <location>
        <begin position="1"/>
        <end position="22"/>
    </location>
</feature>
<dbReference type="Proteomes" id="UP000828390">
    <property type="component" value="Unassembled WGS sequence"/>
</dbReference>
<dbReference type="AlphaFoldDB" id="A0A9D4S7S9"/>
<evidence type="ECO:0000256" key="2">
    <source>
        <dbReference type="SAM" id="SignalP"/>
    </source>
</evidence>
<feature type="chain" id="PRO_5039513058" evidence="2">
    <location>
        <begin position="23"/>
        <end position="181"/>
    </location>
</feature>
<dbReference type="PANTHER" id="PTHR13800">
    <property type="entry name" value="TRANSIENT RECEPTOR POTENTIAL CATION CHANNEL, SUBFAMILY M, MEMBER 6"/>
    <property type="match status" value="1"/>
</dbReference>
<keyword evidence="2" id="KW-0732">Signal</keyword>
<reference evidence="3" key="2">
    <citation type="submission" date="2020-11" db="EMBL/GenBank/DDBJ databases">
        <authorList>
            <person name="McCartney M.A."/>
            <person name="Auch B."/>
            <person name="Kono T."/>
            <person name="Mallez S."/>
            <person name="Becker A."/>
            <person name="Gohl D.M."/>
            <person name="Silverstein K.A.T."/>
            <person name="Koren S."/>
            <person name="Bechman K.B."/>
            <person name="Herman A."/>
            <person name="Abrahante J.E."/>
            <person name="Garbe J."/>
        </authorList>
    </citation>
    <scope>NUCLEOTIDE SEQUENCE</scope>
    <source>
        <strain evidence="3">Duluth1</strain>
        <tissue evidence="3">Whole animal</tissue>
    </source>
</reference>
<dbReference type="PANTHER" id="PTHR13800:SF12">
    <property type="entry name" value="TRANSIENT RECEPTOR POTENTIAL CATION CHANNEL SUBFAMILY M MEMBER-LIKE 2"/>
    <property type="match status" value="1"/>
</dbReference>
<keyword evidence="1" id="KW-1133">Transmembrane helix</keyword>
<evidence type="ECO:0000313" key="3">
    <source>
        <dbReference type="EMBL" id="KAH3895799.1"/>
    </source>
</evidence>
<dbReference type="EMBL" id="JAIWYP010000001">
    <property type="protein sequence ID" value="KAH3895799.1"/>
    <property type="molecule type" value="Genomic_DNA"/>
</dbReference>
<gene>
    <name evidence="3" type="ORF">DPMN_019966</name>
</gene>